<dbReference type="PANTHER" id="PTHR43443:SF1">
    <property type="entry name" value="3-HEXULOSE-6-PHOSPHATE ISOMERASE"/>
    <property type="match status" value="1"/>
</dbReference>
<keyword evidence="4" id="KW-1185">Reference proteome</keyword>
<dbReference type="AlphaFoldDB" id="A0A9X0YT98"/>
<dbReference type="CDD" id="cd05005">
    <property type="entry name" value="SIS_PHI"/>
    <property type="match status" value="1"/>
</dbReference>
<evidence type="ECO:0000256" key="1">
    <source>
        <dbReference type="ARBA" id="ARBA00009235"/>
    </source>
</evidence>
<evidence type="ECO:0000313" key="4">
    <source>
        <dbReference type="Proteomes" id="UP001138793"/>
    </source>
</evidence>
<comment type="similarity">
    <text evidence="1">Belongs to the SIS family. PHI subfamily.</text>
</comment>
<dbReference type="SUPFAM" id="SSF53697">
    <property type="entry name" value="SIS domain"/>
    <property type="match status" value="1"/>
</dbReference>
<dbReference type="RefSeq" id="WP_149476132.1">
    <property type="nucleotide sequence ID" value="NZ_JAGGMB010000008.1"/>
</dbReference>
<dbReference type="Proteomes" id="UP001138793">
    <property type="component" value="Unassembled WGS sequence"/>
</dbReference>
<organism evidence="3 4">
    <name type="scientific">Oceanobacillus polygoni</name>
    <dbReference type="NCBI Taxonomy" id="1235259"/>
    <lineage>
        <taxon>Bacteria</taxon>
        <taxon>Bacillati</taxon>
        <taxon>Bacillota</taxon>
        <taxon>Bacilli</taxon>
        <taxon>Bacillales</taxon>
        <taxon>Bacillaceae</taxon>
        <taxon>Oceanobacillus</taxon>
    </lineage>
</organism>
<comment type="caution">
    <text evidence="3">The sequence shown here is derived from an EMBL/GenBank/DDBJ whole genome shotgun (WGS) entry which is preliminary data.</text>
</comment>
<gene>
    <name evidence="3" type="ORF">J2Z64_002714</name>
</gene>
<sequence>MTTQTSTFLNEILKELNTATELITETEAQDLMNSILESKKIFVAGAGRSGLMARSFAMRMMHMGLDAYVVGEVATPGIDENDILVLSSGSGGTKTLISMAEKAKSIGAKVALVTISPESPIGELSDLTVKIPAKPKEAGADSGHKSIQPMGSLFEQSLLLFYDALVLRMMDKKEQDGETMFGKHANLE</sequence>
<keyword evidence="3" id="KW-0413">Isomerase</keyword>
<dbReference type="Pfam" id="PF01380">
    <property type="entry name" value="SIS"/>
    <property type="match status" value="1"/>
</dbReference>
<dbReference type="EC" id="5.3.1.27" evidence="3"/>
<protein>
    <submittedName>
        <fullName evidence="3">6-phospho-3-hexuloisomerase</fullName>
        <ecNumber evidence="3">5.3.1.27</ecNumber>
    </submittedName>
</protein>
<dbReference type="InterPro" id="IPR046348">
    <property type="entry name" value="SIS_dom_sf"/>
</dbReference>
<dbReference type="InterPro" id="IPR017552">
    <property type="entry name" value="PHI/rmpB"/>
</dbReference>
<dbReference type="EMBL" id="JAGGMB010000008">
    <property type="protein sequence ID" value="MBP2078450.1"/>
    <property type="molecule type" value="Genomic_DNA"/>
</dbReference>
<evidence type="ECO:0000259" key="2">
    <source>
        <dbReference type="PROSITE" id="PS51464"/>
    </source>
</evidence>
<dbReference type="InterPro" id="IPR001347">
    <property type="entry name" value="SIS_dom"/>
</dbReference>
<dbReference type="GO" id="GO:0097367">
    <property type="term" value="F:carbohydrate derivative binding"/>
    <property type="evidence" value="ECO:0007669"/>
    <property type="project" value="InterPro"/>
</dbReference>
<name>A0A9X0YT98_9BACI</name>
<dbReference type="GO" id="GO:1901135">
    <property type="term" value="P:carbohydrate derivative metabolic process"/>
    <property type="evidence" value="ECO:0007669"/>
    <property type="project" value="InterPro"/>
</dbReference>
<dbReference type="GO" id="GO:0043800">
    <property type="term" value="F:6-phospho-3-hexuloisomerase activity"/>
    <property type="evidence" value="ECO:0007669"/>
    <property type="project" value="UniProtKB-EC"/>
</dbReference>
<dbReference type="OrthoDB" id="9797832at2"/>
<proteinExistence type="inferred from homology"/>
<dbReference type="PANTHER" id="PTHR43443">
    <property type="entry name" value="3-HEXULOSE-6-PHOSPHATE ISOMERASE"/>
    <property type="match status" value="1"/>
</dbReference>
<reference evidence="3" key="1">
    <citation type="submission" date="2021-03" db="EMBL/GenBank/DDBJ databases">
        <title>Genomic Encyclopedia of Type Strains, Phase IV (KMG-IV): sequencing the most valuable type-strain genomes for metagenomic binning, comparative biology and taxonomic classification.</title>
        <authorList>
            <person name="Goeker M."/>
        </authorList>
    </citation>
    <scope>NUCLEOTIDE SEQUENCE</scope>
    <source>
        <strain evidence="3">DSM 107338</strain>
    </source>
</reference>
<dbReference type="NCBIfam" id="TIGR03127">
    <property type="entry name" value="RuMP_HxlB"/>
    <property type="match status" value="1"/>
</dbReference>
<dbReference type="PROSITE" id="PS51464">
    <property type="entry name" value="SIS"/>
    <property type="match status" value="1"/>
</dbReference>
<dbReference type="Gene3D" id="3.40.50.10490">
    <property type="entry name" value="Glucose-6-phosphate isomerase like protein, domain 1"/>
    <property type="match status" value="1"/>
</dbReference>
<accession>A0A9X0YT98</accession>
<feature type="domain" description="SIS" evidence="2">
    <location>
        <begin position="31"/>
        <end position="175"/>
    </location>
</feature>
<evidence type="ECO:0000313" key="3">
    <source>
        <dbReference type="EMBL" id="MBP2078450.1"/>
    </source>
</evidence>